<dbReference type="CDD" id="cd02767">
    <property type="entry name" value="MopB_ydeP"/>
    <property type="match status" value="1"/>
</dbReference>
<dbReference type="NCBIfam" id="TIGR01701">
    <property type="entry name" value="Fdhalpha-like"/>
    <property type="match status" value="1"/>
</dbReference>
<proteinExistence type="inferred from homology"/>
<dbReference type="CDD" id="cd02787">
    <property type="entry name" value="MopB_CT_ydeP"/>
    <property type="match status" value="1"/>
</dbReference>
<dbReference type="GO" id="GO:0046872">
    <property type="term" value="F:metal ion binding"/>
    <property type="evidence" value="ECO:0007669"/>
    <property type="project" value="UniProtKB-KW"/>
</dbReference>
<evidence type="ECO:0000256" key="5">
    <source>
        <dbReference type="ARBA" id="ARBA00022505"/>
    </source>
</evidence>
<feature type="domain" description="Molybdopterin dinucleotide-binding" evidence="12">
    <location>
        <begin position="683"/>
        <end position="789"/>
    </location>
</feature>
<dbReference type="InterPro" id="IPR010046">
    <property type="entry name" value="Mopterin_OxRdtse_a_bac"/>
</dbReference>
<dbReference type="GO" id="GO:0051539">
    <property type="term" value="F:4 iron, 4 sulfur cluster binding"/>
    <property type="evidence" value="ECO:0007669"/>
    <property type="project" value="UniProtKB-KW"/>
</dbReference>
<dbReference type="Gene3D" id="3.40.228.10">
    <property type="entry name" value="Dimethylsulfoxide Reductase, domain 2"/>
    <property type="match status" value="1"/>
</dbReference>
<feature type="region of interest" description="Disordered" evidence="10">
    <location>
        <begin position="1"/>
        <end position="23"/>
    </location>
</feature>
<dbReference type="InterPro" id="IPR006657">
    <property type="entry name" value="MoPterin_dinucl-bd_dom"/>
</dbReference>
<evidence type="ECO:0000256" key="2">
    <source>
        <dbReference type="ARBA" id="ARBA00001966"/>
    </source>
</evidence>
<dbReference type="Proteomes" id="UP000652691">
    <property type="component" value="Unassembled WGS sequence"/>
</dbReference>
<dbReference type="InterPro" id="IPR050123">
    <property type="entry name" value="Prok_molybdopt-oxidoreductase"/>
</dbReference>
<dbReference type="PANTHER" id="PTHR43105">
    <property type="entry name" value="RESPIRATORY NITRATE REDUCTASE"/>
    <property type="match status" value="1"/>
</dbReference>
<comment type="cofactor">
    <cofactor evidence="1">
        <name>Mo-bis(molybdopterin guanine dinucleotide)</name>
        <dbReference type="ChEBI" id="CHEBI:60539"/>
    </cofactor>
</comment>
<comment type="cofactor">
    <cofactor evidence="2">
        <name>[4Fe-4S] cluster</name>
        <dbReference type="ChEBI" id="CHEBI:49883"/>
    </cofactor>
</comment>
<name>A0ABD0A4U9_9GAMM</name>
<evidence type="ECO:0000256" key="4">
    <source>
        <dbReference type="ARBA" id="ARBA00022485"/>
    </source>
</evidence>
<comment type="caution">
    <text evidence="13">The sequence shown here is derived from an EMBL/GenBank/DDBJ whole genome shotgun (WGS) entry which is preliminary data.</text>
</comment>
<dbReference type="PIRSF" id="PIRSF000144">
    <property type="entry name" value="CbbBc"/>
    <property type="match status" value="1"/>
</dbReference>
<reference evidence="13 14" key="1">
    <citation type="journal article" date="2014" name="Int. J. Syst. Evol. Microbiol.">
        <title>Complete genome sequence of Corynebacterium casei LMG S-19264T (=DSM 44701T), isolated from a smear-ripened cheese.</title>
        <authorList>
            <consortium name="US DOE Joint Genome Institute (JGI-PGF)"/>
            <person name="Walter F."/>
            <person name="Albersmeier A."/>
            <person name="Kalinowski J."/>
            <person name="Ruckert C."/>
        </authorList>
    </citation>
    <scope>NUCLEOTIDE SEQUENCE [LARGE SCALE GENOMIC DNA]</scope>
    <source>
        <strain evidence="13 14">CCM 8635</strain>
    </source>
</reference>
<dbReference type="Gene3D" id="3.40.50.740">
    <property type="match status" value="1"/>
</dbReference>
<dbReference type="SUPFAM" id="SSF50692">
    <property type="entry name" value="ADC-like"/>
    <property type="match status" value="1"/>
</dbReference>
<evidence type="ECO:0000256" key="3">
    <source>
        <dbReference type="ARBA" id="ARBA00010312"/>
    </source>
</evidence>
<keyword evidence="4" id="KW-0004">4Fe-4S</keyword>
<dbReference type="PANTHER" id="PTHR43105:SF4">
    <property type="entry name" value="PROTEIN YDEP"/>
    <property type="match status" value="1"/>
</dbReference>
<keyword evidence="8" id="KW-0408">Iron</keyword>
<dbReference type="InterPro" id="IPR041953">
    <property type="entry name" value="YdeP_MopB"/>
</dbReference>
<dbReference type="SUPFAM" id="SSF53706">
    <property type="entry name" value="Formate dehydrogenase/DMSO reductase, domains 1-3"/>
    <property type="match status" value="1"/>
</dbReference>
<feature type="domain" description="Molybdopterin oxidoreductase" evidence="11">
    <location>
        <begin position="140"/>
        <end position="523"/>
    </location>
</feature>
<evidence type="ECO:0000256" key="7">
    <source>
        <dbReference type="ARBA" id="ARBA00023002"/>
    </source>
</evidence>
<evidence type="ECO:0000259" key="11">
    <source>
        <dbReference type="Pfam" id="PF00384"/>
    </source>
</evidence>
<dbReference type="GO" id="GO:1990204">
    <property type="term" value="C:oxidoreductase complex"/>
    <property type="evidence" value="ECO:0007669"/>
    <property type="project" value="UniProtKB-ARBA"/>
</dbReference>
<accession>A0ABD0A4U9</accession>
<dbReference type="InterPro" id="IPR037951">
    <property type="entry name" value="MopB_CT_YdeP"/>
</dbReference>
<dbReference type="EMBL" id="BMDA01000001">
    <property type="protein sequence ID" value="GGH28182.1"/>
    <property type="molecule type" value="Genomic_DNA"/>
</dbReference>
<evidence type="ECO:0000256" key="8">
    <source>
        <dbReference type="ARBA" id="ARBA00023004"/>
    </source>
</evidence>
<gene>
    <name evidence="13" type="primary">ydeP</name>
    <name evidence="13" type="ORF">GCM10007354_06740</name>
</gene>
<keyword evidence="9" id="KW-0411">Iron-sulfur</keyword>
<dbReference type="InterPro" id="IPR009010">
    <property type="entry name" value="Asp_de-COase-like_dom_sf"/>
</dbReference>
<evidence type="ECO:0000256" key="6">
    <source>
        <dbReference type="ARBA" id="ARBA00022723"/>
    </source>
</evidence>
<evidence type="ECO:0000256" key="10">
    <source>
        <dbReference type="SAM" id="MobiDB-lite"/>
    </source>
</evidence>
<dbReference type="GO" id="GO:0016491">
    <property type="term" value="F:oxidoreductase activity"/>
    <property type="evidence" value="ECO:0007669"/>
    <property type="project" value="UniProtKB-KW"/>
</dbReference>
<comment type="similarity">
    <text evidence="3">Belongs to the prokaryotic molybdopterin-containing oxidoreductase family.</text>
</comment>
<keyword evidence="6" id="KW-0479">Metal-binding</keyword>
<dbReference type="GO" id="GO:0045333">
    <property type="term" value="P:cellular respiration"/>
    <property type="evidence" value="ECO:0007669"/>
    <property type="project" value="UniProtKB-ARBA"/>
</dbReference>
<evidence type="ECO:0000256" key="1">
    <source>
        <dbReference type="ARBA" id="ARBA00001942"/>
    </source>
</evidence>
<evidence type="ECO:0000313" key="13">
    <source>
        <dbReference type="EMBL" id="GGH28182.1"/>
    </source>
</evidence>
<dbReference type="AlphaFoldDB" id="A0ABD0A4U9"/>
<keyword evidence="7" id="KW-0560">Oxidoreductase</keyword>
<evidence type="ECO:0000313" key="14">
    <source>
        <dbReference type="Proteomes" id="UP000652691"/>
    </source>
</evidence>
<sequence length="820" mass="91516">MLLTRAVRNENSSAEGDVMDHSEQTIHKQENNGYARIEPYTQPAGGWGALLSVARNLKRQDILKKGSITLLNINQPTGFDCPGCAWPEKKDAHAFNFCENGAKAVAFEATSKTVTPEFFAQHTVSWLAEQSDFYLEDLGRLTDPMRYDPVTDKYVPISWDDAFQLITKHLQALDHPDQAAFYTSGRASNEAAFLYQLFVRSFGTNNFPDCSNMCHETTSVGLKDAIGLGKGTVILDDFDQADAIFSFGHNPGTNHPRMLATLREVSRRGGNIVAINPIKERGLERFQDPQAPLEMMTNGSTPISRYYFQPKIGGDYALMFGVMKHLLEWDKQALAKGQHSVFDRSFIEMNTIGFDEMLAEIDRTEWPEIHKHTGLSPEHLQSIAQMYLDAKTAIFCWGMGITQHRHGTANIHMLANLMLARGHIGRPGSGLCPVRGHSNVQGDRTMGINENPSDKLLDSIDRVFGIKSPRKHGFGVVDTIKAMYEGDVKVFIGLGGNFAVATPDTPYTQEALCRCNLTVNITTKLNRSHLVCGQDALMLPCLGRTEVDMQVHGAQAISVEDSMSNVHLSAGRNPPISENILSEPDIVARMAEAALPDSKVKWRWYIESYDRIRDSIAEVFDEFHDFNQRVYQPSGFHLEHPANQHVWNTPSGKAQFLITPLSEVYEDKENQYAAAYSEQQVYTLMTTRSHDQYNTTLYGLDDRYRGVFGQRRVLFMNQADIDAAGFVADQWVDIESVFSDGVKRIVHSFRIVPYNIPQGSLAAYYPETNPLVALGSHDKYAKIPASKSIPVILHAGQAPEHFNLAVAVDPEHANERVGGV</sequence>
<keyword evidence="5" id="KW-0500">Molybdenum</keyword>
<dbReference type="Pfam" id="PF01568">
    <property type="entry name" value="Molydop_binding"/>
    <property type="match status" value="1"/>
</dbReference>
<dbReference type="InterPro" id="IPR006656">
    <property type="entry name" value="Mopterin_OxRdtase"/>
</dbReference>
<protein>
    <submittedName>
        <fullName evidence="13">Oxidoreductase molybdopterin</fullName>
    </submittedName>
</protein>
<organism evidence="13 14">
    <name type="scientific">Acinetobacter courvalinii</name>
    <dbReference type="NCBI Taxonomy" id="280147"/>
    <lineage>
        <taxon>Bacteria</taxon>
        <taxon>Pseudomonadati</taxon>
        <taxon>Pseudomonadota</taxon>
        <taxon>Gammaproteobacteria</taxon>
        <taxon>Moraxellales</taxon>
        <taxon>Moraxellaceae</taxon>
        <taxon>Acinetobacter</taxon>
    </lineage>
</organism>
<evidence type="ECO:0000259" key="12">
    <source>
        <dbReference type="Pfam" id="PF01568"/>
    </source>
</evidence>
<dbReference type="Pfam" id="PF00384">
    <property type="entry name" value="Molybdopterin"/>
    <property type="match status" value="1"/>
</dbReference>
<evidence type="ECO:0000256" key="9">
    <source>
        <dbReference type="ARBA" id="ARBA00023014"/>
    </source>
</evidence>